<comment type="caution">
    <text evidence="1">The sequence shown here is derived from an EMBL/GenBank/DDBJ whole genome shotgun (WGS) entry which is preliminary data.</text>
</comment>
<organism evidence="1 2">
    <name type="scientific">Collinsella ihumii</name>
    <dbReference type="NCBI Taxonomy" id="1720204"/>
    <lineage>
        <taxon>Bacteria</taxon>
        <taxon>Bacillati</taxon>
        <taxon>Actinomycetota</taxon>
        <taxon>Coriobacteriia</taxon>
        <taxon>Coriobacteriales</taxon>
        <taxon>Coriobacteriaceae</taxon>
        <taxon>Collinsella</taxon>
    </lineage>
</organism>
<dbReference type="Proteomes" id="UP001168505">
    <property type="component" value="Unassembled WGS sequence"/>
</dbReference>
<reference evidence="1" key="2">
    <citation type="submission" date="2023-08" db="EMBL/GenBank/DDBJ databases">
        <title>Identification and characterization of horizontal gene transfer across gut microbiota members of farm animals based on homology search.</title>
        <authorList>
            <person name="Schwarzerova J."/>
            <person name="Nykrynova M."/>
            <person name="Jureckova K."/>
            <person name="Cejkova D."/>
            <person name="Rychlik I."/>
        </authorList>
    </citation>
    <scope>NUCLEOTIDE SEQUENCE</scope>
    <source>
        <strain evidence="1">15_COKtk</strain>
    </source>
</reference>
<dbReference type="RefSeq" id="WP_087201188.1">
    <property type="nucleotide sequence ID" value="NZ_JAUEIR010000014.1"/>
</dbReference>
<dbReference type="EMBL" id="JAUEIR010000014">
    <property type="protein sequence ID" value="MDN0070357.1"/>
    <property type="molecule type" value="Genomic_DNA"/>
</dbReference>
<dbReference type="AlphaFoldDB" id="A0AAW7K4X9"/>
<accession>A0AAW7K4X9</accession>
<evidence type="ECO:0000313" key="1">
    <source>
        <dbReference type="EMBL" id="MDN0070357.1"/>
    </source>
</evidence>
<name>A0AAW7K4X9_9ACTN</name>
<sequence length="100" mass="11783">MLNETELKEMIELEDFAHFRADLVEISPESFTLDELKEILGDMIRSKVAMEDDMRESFAALGEVEQTRLLDMLGESGYKDRDWWCRMLLDGPRHREFPTI</sequence>
<reference evidence="1" key="1">
    <citation type="submission" date="2023-06" db="EMBL/GenBank/DDBJ databases">
        <authorList>
            <person name="Zeman M."/>
            <person name="Kubasova T."/>
            <person name="Jahodarova E."/>
            <person name="Nykrynova M."/>
            <person name="Rychlik I."/>
        </authorList>
    </citation>
    <scope>NUCLEOTIDE SEQUENCE</scope>
    <source>
        <strain evidence="1">15_COKtk</strain>
    </source>
</reference>
<protein>
    <submittedName>
        <fullName evidence="1">Uncharacterized protein</fullName>
    </submittedName>
</protein>
<gene>
    <name evidence="1" type="ORF">QVN40_11690</name>
</gene>
<proteinExistence type="predicted"/>
<evidence type="ECO:0000313" key="2">
    <source>
        <dbReference type="Proteomes" id="UP001168505"/>
    </source>
</evidence>